<dbReference type="Pfam" id="PF12802">
    <property type="entry name" value="MarR_2"/>
    <property type="match status" value="1"/>
</dbReference>
<protein>
    <recommendedName>
        <fullName evidence="2">HTH marR-type domain-containing protein</fullName>
    </recommendedName>
</protein>
<organism evidence="3 4">
    <name type="scientific">Microbacterium lacus</name>
    <dbReference type="NCBI Taxonomy" id="415217"/>
    <lineage>
        <taxon>Bacteria</taxon>
        <taxon>Bacillati</taxon>
        <taxon>Actinomycetota</taxon>
        <taxon>Actinomycetes</taxon>
        <taxon>Micrococcales</taxon>
        <taxon>Microbacteriaceae</taxon>
        <taxon>Microbacterium</taxon>
    </lineage>
</organism>
<accession>A0ABN2GX83</accession>
<dbReference type="PRINTS" id="PR00598">
    <property type="entry name" value="HTHMARR"/>
</dbReference>
<dbReference type="EMBL" id="BAAAPK010000001">
    <property type="protein sequence ID" value="GAA1678321.1"/>
    <property type="molecule type" value="Genomic_DNA"/>
</dbReference>
<dbReference type="PANTHER" id="PTHR33164">
    <property type="entry name" value="TRANSCRIPTIONAL REGULATOR, MARR FAMILY"/>
    <property type="match status" value="1"/>
</dbReference>
<dbReference type="PROSITE" id="PS50995">
    <property type="entry name" value="HTH_MARR_2"/>
    <property type="match status" value="1"/>
</dbReference>
<comment type="caution">
    <text evidence="3">The sequence shown here is derived from an EMBL/GenBank/DDBJ whole genome shotgun (WGS) entry which is preliminary data.</text>
</comment>
<dbReference type="InterPro" id="IPR036390">
    <property type="entry name" value="WH_DNA-bd_sf"/>
</dbReference>
<evidence type="ECO:0000313" key="3">
    <source>
        <dbReference type="EMBL" id="GAA1678321.1"/>
    </source>
</evidence>
<dbReference type="RefSeq" id="WP_344054640.1">
    <property type="nucleotide sequence ID" value="NZ_BAAAPK010000001.1"/>
</dbReference>
<dbReference type="SMART" id="SM00347">
    <property type="entry name" value="HTH_MARR"/>
    <property type="match status" value="1"/>
</dbReference>
<dbReference type="PANTHER" id="PTHR33164:SF104">
    <property type="entry name" value="TRANSCRIPTIONAL REGULATORY PROTEIN"/>
    <property type="match status" value="1"/>
</dbReference>
<dbReference type="Gene3D" id="1.10.10.10">
    <property type="entry name" value="Winged helix-like DNA-binding domain superfamily/Winged helix DNA-binding domain"/>
    <property type="match status" value="1"/>
</dbReference>
<evidence type="ECO:0000259" key="2">
    <source>
        <dbReference type="PROSITE" id="PS50995"/>
    </source>
</evidence>
<feature type="region of interest" description="Disordered" evidence="1">
    <location>
        <begin position="82"/>
        <end position="118"/>
    </location>
</feature>
<evidence type="ECO:0000256" key="1">
    <source>
        <dbReference type="SAM" id="MobiDB-lite"/>
    </source>
</evidence>
<keyword evidence="4" id="KW-1185">Reference proteome</keyword>
<proteinExistence type="predicted"/>
<dbReference type="InterPro" id="IPR039422">
    <property type="entry name" value="MarR/SlyA-like"/>
</dbReference>
<name>A0ABN2GX83_9MICO</name>
<feature type="domain" description="HTH marR-type" evidence="2">
    <location>
        <begin position="1"/>
        <end position="143"/>
    </location>
</feature>
<reference evidence="3 4" key="1">
    <citation type="journal article" date="2019" name="Int. J. Syst. Evol. Microbiol.">
        <title>The Global Catalogue of Microorganisms (GCM) 10K type strain sequencing project: providing services to taxonomists for standard genome sequencing and annotation.</title>
        <authorList>
            <consortium name="The Broad Institute Genomics Platform"/>
            <consortium name="The Broad Institute Genome Sequencing Center for Infectious Disease"/>
            <person name="Wu L."/>
            <person name="Ma J."/>
        </authorList>
    </citation>
    <scope>NUCLEOTIDE SEQUENCE [LARGE SCALE GENOMIC DNA]</scope>
    <source>
        <strain evidence="3 4">JCM 15575</strain>
    </source>
</reference>
<evidence type="ECO:0000313" key="4">
    <source>
        <dbReference type="Proteomes" id="UP001500596"/>
    </source>
</evidence>
<dbReference type="InterPro" id="IPR000835">
    <property type="entry name" value="HTH_MarR-typ"/>
</dbReference>
<gene>
    <name evidence="3" type="ORF">GCM10009807_22760</name>
</gene>
<dbReference type="InterPro" id="IPR036388">
    <property type="entry name" value="WH-like_DNA-bd_sf"/>
</dbReference>
<dbReference type="Proteomes" id="UP001500596">
    <property type="component" value="Unassembled WGS sequence"/>
</dbReference>
<sequence>MYTVAQEQRALASLMLFEHALLEEERDLRASLGLGGNDIAVLRLVTDAEAEGHLLTPSDIARTLGTSSAATTAIVDRLASAGHLTRSPNPNDRRSVVLTPTMSADSPARAALDGSRRRRETMVETLSPAEREALAAALTQLAATLTAGQRRDVTS</sequence>
<dbReference type="SUPFAM" id="SSF46785">
    <property type="entry name" value="Winged helix' DNA-binding domain"/>
    <property type="match status" value="1"/>
</dbReference>